<sequence length="309" mass="34481">MTYYDGGTNLLPAHYLQALDESFYGLDAEEAAFYKQQTGIQDDAELKQHIMAVQAKAYSVFPYPCIRRFAFTQLKISRLFAYRGFLNLGKTRKSPIFLDIGCCFGNDIRKAVADGYPAECVIGSDLQKDFWNLGHELFRTTPETFPVPFVGGDAFNPEHLAVVPPFTPANQPTTPPPDLKSLTSLNPLRGHVSAIHASSFFHLFREDSQLHLARALAGLLSPEPGSMIFGSHASLPEKGLRVIRKDGDDKRSMFCHSPESWTELWDGVIFEKGEVKVEATLKLLQRPNILLGEDAAQTAHIMSYCITRL</sequence>
<reference evidence="1" key="2">
    <citation type="journal article" date="2022" name="New Phytol.">
        <title>Evolutionary transition to the ectomycorrhizal habit in the genomes of a hyperdiverse lineage of mushroom-forming fungi.</title>
        <authorList>
            <person name="Looney B."/>
            <person name="Miyauchi S."/>
            <person name="Morin E."/>
            <person name="Drula E."/>
            <person name="Courty P.E."/>
            <person name="Kohler A."/>
            <person name="Kuo A."/>
            <person name="LaButti K."/>
            <person name="Pangilinan J."/>
            <person name="Lipzen A."/>
            <person name="Riley R."/>
            <person name="Andreopoulos W."/>
            <person name="He G."/>
            <person name="Johnson J."/>
            <person name="Nolan M."/>
            <person name="Tritt A."/>
            <person name="Barry K.W."/>
            <person name="Grigoriev I.V."/>
            <person name="Nagy L.G."/>
            <person name="Hibbett D."/>
            <person name="Henrissat B."/>
            <person name="Matheny P.B."/>
            <person name="Labbe J."/>
            <person name="Martin F.M."/>
        </authorList>
    </citation>
    <scope>NUCLEOTIDE SEQUENCE</scope>
    <source>
        <strain evidence="1">EC-137</strain>
    </source>
</reference>
<keyword evidence="2" id="KW-1185">Reference proteome</keyword>
<protein>
    <submittedName>
        <fullName evidence="1">Uncharacterized protein</fullName>
    </submittedName>
</protein>
<name>A0ACB8QR41_9AGAM</name>
<evidence type="ECO:0000313" key="1">
    <source>
        <dbReference type="EMBL" id="KAI0034152.1"/>
    </source>
</evidence>
<dbReference type="EMBL" id="MU273505">
    <property type="protein sequence ID" value="KAI0034152.1"/>
    <property type="molecule type" value="Genomic_DNA"/>
</dbReference>
<reference evidence="1" key="1">
    <citation type="submission" date="2021-02" db="EMBL/GenBank/DDBJ databases">
        <authorList>
            <consortium name="DOE Joint Genome Institute"/>
            <person name="Ahrendt S."/>
            <person name="Looney B.P."/>
            <person name="Miyauchi S."/>
            <person name="Morin E."/>
            <person name="Drula E."/>
            <person name="Courty P.E."/>
            <person name="Chicoki N."/>
            <person name="Fauchery L."/>
            <person name="Kohler A."/>
            <person name="Kuo A."/>
            <person name="Labutti K."/>
            <person name="Pangilinan J."/>
            <person name="Lipzen A."/>
            <person name="Riley R."/>
            <person name="Andreopoulos W."/>
            <person name="He G."/>
            <person name="Johnson J."/>
            <person name="Barry K.W."/>
            <person name="Grigoriev I.V."/>
            <person name="Nagy L."/>
            <person name="Hibbett D."/>
            <person name="Henrissat B."/>
            <person name="Matheny P.B."/>
            <person name="Labbe J."/>
            <person name="Martin F."/>
        </authorList>
    </citation>
    <scope>NUCLEOTIDE SEQUENCE</scope>
    <source>
        <strain evidence="1">EC-137</strain>
    </source>
</reference>
<comment type="caution">
    <text evidence="1">The sequence shown here is derived from an EMBL/GenBank/DDBJ whole genome shotgun (WGS) entry which is preliminary data.</text>
</comment>
<proteinExistence type="predicted"/>
<evidence type="ECO:0000313" key="2">
    <source>
        <dbReference type="Proteomes" id="UP000814128"/>
    </source>
</evidence>
<dbReference type="Proteomes" id="UP000814128">
    <property type="component" value="Unassembled WGS sequence"/>
</dbReference>
<accession>A0ACB8QR41</accession>
<gene>
    <name evidence="1" type="ORF">K488DRAFT_46101</name>
</gene>
<organism evidence="1 2">
    <name type="scientific">Vararia minispora EC-137</name>
    <dbReference type="NCBI Taxonomy" id="1314806"/>
    <lineage>
        <taxon>Eukaryota</taxon>
        <taxon>Fungi</taxon>
        <taxon>Dikarya</taxon>
        <taxon>Basidiomycota</taxon>
        <taxon>Agaricomycotina</taxon>
        <taxon>Agaricomycetes</taxon>
        <taxon>Russulales</taxon>
        <taxon>Lachnocladiaceae</taxon>
        <taxon>Vararia</taxon>
    </lineage>
</organism>